<dbReference type="InterPro" id="IPR013216">
    <property type="entry name" value="Methyltransf_11"/>
</dbReference>
<dbReference type="CDD" id="cd02440">
    <property type="entry name" value="AdoMet_MTases"/>
    <property type="match status" value="1"/>
</dbReference>
<proteinExistence type="predicted"/>
<gene>
    <name evidence="3" type="ORF">A2556_02105</name>
</gene>
<dbReference type="GO" id="GO:0008757">
    <property type="term" value="F:S-adenosylmethionine-dependent methyltransferase activity"/>
    <property type="evidence" value="ECO:0007669"/>
    <property type="project" value="InterPro"/>
</dbReference>
<sequence>MRVLDAGCGEGVLSVMLAQRGAIVTGCDLSIPNIENARHHSKEVGVDNIEFLVADLENIPFADSSFDLVVSSHVLEHLPDFDQGLREIMRVTKRRAVIAIPTILNPCSMVQVGGGWFYLKGPRSFLAVFWGFLKMFRALTLGQEGVNESYGREDIPHIFRFPWIMKSKINKEKFKLTEYEASSLCLPYFSNGLLVIKFLDQYKSKKIFRNLGYGTTYVVEK</sequence>
<dbReference type="InterPro" id="IPR029063">
    <property type="entry name" value="SAM-dependent_MTases_sf"/>
</dbReference>
<name>A0A1G2QNE2_9BACT</name>
<feature type="transmembrane region" description="Helical" evidence="1">
    <location>
        <begin position="96"/>
        <end position="119"/>
    </location>
</feature>
<protein>
    <recommendedName>
        <fullName evidence="2">Methyltransferase type 11 domain-containing protein</fullName>
    </recommendedName>
</protein>
<dbReference type="SUPFAM" id="SSF53335">
    <property type="entry name" value="S-adenosyl-L-methionine-dependent methyltransferases"/>
    <property type="match status" value="1"/>
</dbReference>
<dbReference type="Proteomes" id="UP000177140">
    <property type="component" value="Unassembled WGS sequence"/>
</dbReference>
<evidence type="ECO:0000259" key="2">
    <source>
        <dbReference type="Pfam" id="PF08241"/>
    </source>
</evidence>
<dbReference type="Gene3D" id="3.40.50.150">
    <property type="entry name" value="Vaccinia Virus protein VP39"/>
    <property type="match status" value="1"/>
</dbReference>
<dbReference type="AlphaFoldDB" id="A0A1G2QNE2"/>
<reference evidence="3 4" key="1">
    <citation type="journal article" date="2016" name="Nat. Commun.">
        <title>Thousands of microbial genomes shed light on interconnected biogeochemical processes in an aquifer system.</title>
        <authorList>
            <person name="Anantharaman K."/>
            <person name="Brown C.T."/>
            <person name="Hug L.A."/>
            <person name="Sharon I."/>
            <person name="Castelle C.J."/>
            <person name="Probst A.J."/>
            <person name="Thomas B.C."/>
            <person name="Singh A."/>
            <person name="Wilkins M.J."/>
            <person name="Karaoz U."/>
            <person name="Brodie E.L."/>
            <person name="Williams K.H."/>
            <person name="Hubbard S.S."/>
            <person name="Banfield J.F."/>
        </authorList>
    </citation>
    <scope>NUCLEOTIDE SEQUENCE [LARGE SCALE GENOMIC DNA]</scope>
</reference>
<feature type="domain" description="Methyltransferase type 11" evidence="2">
    <location>
        <begin position="4"/>
        <end position="99"/>
    </location>
</feature>
<dbReference type="Pfam" id="PF08241">
    <property type="entry name" value="Methyltransf_11"/>
    <property type="match status" value="1"/>
</dbReference>
<keyword evidence="1" id="KW-0472">Membrane</keyword>
<accession>A0A1G2QNE2</accession>
<organism evidence="3 4">
    <name type="scientific">Candidatus Vogelbacteria bacterium RIFOXYD2_FULL_44_9</name>
    <dbReference type="NCBI Taxonomy" id="1802441"/>
    <lineage>
        <taxon>Bacteria</taxon>
        <taxon>Candidatus Vogeliibacteriota</taxon>
    </lineage>
</organism>
<keyword evidence="1" id="KW-0812">Transmembrane</keyword>
<dbReference type="PANTHER" id="PTHR43591">
    <property type="entry name" value="METHYLTRANSFERASE"/>
    <property type="match status" value="1"/>
</dbReference>
<evidence type="ECO:0000313" key="3">
    <source>
        <dbReference type="EMBL" id="OHA61532.1"/>
    </source>
</evidence>
<evidence type="ECO:0000313" key="4">
    <source>
        <dbReference type="Proteomes" id="UP000177140"/>
    </source>
</evidence>
<comment type="caution">
    <text evidence="3">The sequence shown here is derived from an EMBL/GenBank/DDBJ whole genome shotgun (WGS) entry which is preliminary data.</text>
</comment>
<dbReference type="EMBL" id="MHTM01000036">
    <property type="protein sequence ID" value="OHA61532.1"/>
    <property type="molecule type" value="Genomic_DNA"/>
</dbReference>
<evidence type="ECO:0000256" key="1">
    <source>
        <dbReference type="SAM" id="Phobius"/>
    </source>
</evidence>
<keyword evidence="1" id="KW-1133">Transmembrane helix</keyword>